<dbReference type="KEGG" id="cob:COB47_0627"/>
<accession>D9TIW2</accession>
<keyword evidence="1" id="KW-0812">Transmembrane</keyword>
<sequence>MNGAWFFTAFVVLIIIVREYIKSYKVGGELVGYYIPVFFIFLVLGIIDLFNLKRVPLMRWQYFYLFYIYCI</sequence>
<keyword evidence="1" id="KW-1133">Transmembrane helix</keyword>
<keyword evidence="3" id="KW-1185">Reference proteome</keyword>
<gene>
    <name evidence="2" type="ordered locus">COB47_0627</name>
</gene>
<feature type="transmembrane region" description="Helical" evidence="1">
    <location>
        <begin position="5"/>
        <end position="21"/>
    </location>
</feature>
<evidence type="ECO:0000256" key="1">
    <source>
        <dbReference type="SAM" id="Phobius"/>
    </source>
</evidence>
<name>D9TIW2_CALOO</name>
<dbReference type="AlphaFoldDB" id="D9TIW2"/>
<dbReference type="EMBL" id="CP002164">
    <property type="protein sequence ID" value="ADL41944.1"/>
    <property type="molecule type" value="Genomic_DNA"/>
</dbReference>
<dbReference type="HOGENOM" id="CLU_2732404_0_0_9"/>
<keyword evidence="1" id="KW-0472">Membrane</keyword>
<protein>
    <submittedName>
        <fullName evidence="2">Uncharacterized protein</fullName>
    </submittedName>
</protein>
<organism evidence="2 3">
    <name type="scientific">Caldicellulosiruptor obsidiansis (strain ATCC BAA-2073 / JCM 16842 / OB47)</name>
    <dbReference type="NCBI Taxonomy" id="608506"/>
    <lineage>
        <taxon>Bacteria</taxon>
        <taxon>Bacillati</taxon>
        <taxon>Bacillota</taxon>
        <taxon>Bacillota incertae sedis</taxon>
        <taxon>Caldicellulosiruptorales</taxon>
        <taxon>Caldicellulosiruptoraceae</taxon>
        <taxon>Caldicellulosiruptor</taxon>
    </lineage>
</organism>
<proteinExistence type="predicted"/>
<dbReference type="Proteomes" id="UP000000347">
    <property type="component" value="Chromosome"/>
</dbReference>
<evidence type="ECO:0000313" key="3">
    <source>
        <dbReference type="Proteomes" id="UP000000347"/>
    </source>
</evidence>
<reference evidence="2 3" key="1">
    <citation type="journal article" date="2010" name="J. Bacteriol.">
        <title>Complete genome sequence of the cellulolytic thermophile Caldicellulosiruptor obsidiansis OB47T.</title>
        <authorList>
            <person name="Elkins J.G."/>
            <person name="Lochner A."/>
            <person name="Hamilton-Brehm S.D."/>
            <person name="Davenport K.W."/>
            <person name="Podar M."/>
            <person name="Brown S.D."/>
            <person name="Land M.L."/>
            <person name="Hauser L.J."/>
            <person name="Klingeman D.M."/>
            <person name="Raman B."/>
            <person name="Goodwin L.A."/>
            <person name="Tapia R."/>
            <person name="Meincke L.J."/>
            <person name="Detter J.C."/>
            <person name="Bruce D.C."/>
            <person name="Han C.S."/>
            <person name="Palumbo A.V."/>
            <person name="Cottingham R.W."/>
            <person name="Keller M."/>
            <person name="Graham D.E."/>
        </authorList>
    </citation>
    <scope>NUCLEOTIDE SEQUENCE [LARGE SCALE GENOMIC DNA]</scope>
    <source>
        <strain evidence="3">ATCC BAA-2073 / strain OB47</strain>
    </source>
</reference>
<evidence type="ECO:0000313" key="2">
    <source>
        <dbReference type="EMBL" id="ADL41944.1"/>
    </source>
</evidence>
<feature type="transmembrane region" description="Helical" evidence="1">
    <location>
        <begin position="33"/>
        <end position="52"/>
    </location>
</feature>